<feature type="transmembrane region" description="Helical" evidence="1">
    <location>
        <begin position="148"/>
        <end position="167"/>
    </location>
</feature>
<keyword evidence="1" id="KW-0472">Membrane</keyword>
<feature type="transmembrane region" description="Helical" evidence="1">
    <location>
        <begin position="46"/>
        <end position="65"/>
    </location>
</feature>
<keyword evidence="1" id="KW-0812">Transmembrane</keyword>
<reference evidence="2 3" key="1">
    <citation type="submission" date="2023-06" db="EMBL/GenBank/DDBJ databases">
        <authorList>
            <person name="Feng G."/>
            <person name="Li J."/>
            <person name="Zhu H."/>
        </authorList>
    </citation>
    <scope>NUCLEOTIDE SEQUENCE [LARGE SCALE GENOMIC DNA]</scope>
    <source>
        <strain evidence="2 3">RHCKG28</strain>
    </source>
</reference>
<feature type="transmembrane region" description="Helical" evidence="1">
    <location>
        <begin position="126"/>
        <end position="142"/>
    </location>
</feature>
<proteinExistence type="predicted"/>
<evidence type="ECO:0000256" key="1">
    <source>
        <dbReference type="SAM" id="Phobius"/>
    </source>
</evidence>
<evidence type="ECO:0000313" key="3">
    <source>
        <dbReference type="Proteomes" id="UP001236404"/>
    </source>
</evidence>
<accession>A0ABT7TP78</accession>
<organism evidence="2 3">
    <name type="scientific">Curtobacterium caseinilyticum</name>
    <dbReference type="NCBI Taxonomy" id="3055137"/>
    <lineage>
        <taxon>Bacteria</taxon>
        <taxon>Bacillati</taxon>
        <taxon>Actinomycetota</taxon>
        <taxon>Actinomycetes</taxon>
        <taxon>Micrococcales</taxon>
        <taxon>Microbacteriaceae</taxon>
        <taxon>Curtobacterium</taxon>
    </lineage>
</organism>
<gene>
    <name evidence="2" type="ORF">QUG93_06855</name>
</gene>
<protein>
    <submittedName>
        <fullName evidence="2">Uncharacterized protein</fullName>
    </submittedName>
</protein>
<evidence type="ECO:0000313" key="2">
    <source>
        <dbReference type="EMBL" id="MDM7891398.1"/>
    </source>
</evidence>
<keyword evidence="3" id="KW-1185">Reference proteome</keyword>
<sequence length="196" mass="20435">MEKELNNAVRRAARRAVWIALTGAVAGLAVGVWLSHGERPLEVLLTSLGCVLAIGGLGAALSTMLSQFRMKRLVSAPTAELDADERRAVQRAVLSGAPTPAALETRAAGHARVLEATLPLATSQQLFLFCGLAGSQVIGLASDVTSWFRLVLIGVLVAAGAVTVVELRRSLARVRRFLAAHDDIPAGSASAPPAQS</sequence>
<comment type="caution">
    <text evidence="2">The sequence shown here is derived from an EMBL/GenBank/DDBJ whole genome shotgun (WGS) entry which is preliminary data.</text>
</comment>
<dbReference type="RefSeq" id="WP_289473180.1">
    <property type="nucleotide sequence ID" value="NZ_JAUCMN010000004.1"/>
</dbReference>
<dbReference type="Proteomes" id="UP001236404">
    <property type="component" value="Unassembled WGS sequence"/>
</dbReference>
<dbReference type="EMBL" id="JAUCMN010000004">
    <property type="protein sequence ID" value="MDM7891398.1"/>
    <property type="molecule type" value="Genomic_DNA"/>
</dbReference>
<keyword evidence="1" id="KW-1133">Transmembrane helix</keyword>
<name>A0ABT7TP78_9MICO</name>
<feature type="transmembrane region" description="Helical" evidence="1">
    <location>
        <begin position="12"/>
        <end position="34"/>
    </location>
</feature>